<proteinExistence type="predicted"/>
<accession>A0A830HJ94</accession>
<evidence type="ECO:0000313" key="1">
    <source>
        <dbReference type="EMBL" id="GHP05641.1"/>
    </source>
</evidence>
<reference evidence="1" key="1">
    <citation type="submission" date="2020-10" db="EMBL/GenBank/DDBJ databases">
        <title>Unveiling of a novel bifunctional photoreceptor, Dualchrome1, isolated from a cosmopolitan green alga.</title>
        <authorList>
            <person name="Suzuki S."/>
            <person name="Kawachi M."/>
        </authorList>
    </citation>
    <scope>NUCLEOTIDE SEQUENCE</scope>
    <source>
        <strain evidence="1">NIES 2893</strain>
    </source>
</reference>
<keyword evidence="2" id="KW-1185">Reference proteome</keyword>
<name>A0A830HJ94_9CHLO</name>
<gene>
    <name evidence="1" type="ORF">PPROV_000439100</name>
</gene>
<organism evidence="1 2">
    <name type="scientific">Pycnococcus provasolii</name>
    <dbReference type="NCBI Taxonomy" id="41880"/>
    <lineage>
        <taxon>Eukaryota</taxon>
        <taxon>Viridiplantae</taxon>
        <taxon>Chlorophyta</taxon>
        <taxon>Pseudoscourfieldiophyceae</taxon>
        <taxon>Pseudoscourfieldiales</taxon>
        <taxon>Pycnococcaceae</taxon>
        <taxon>Pycnococcus</taxon>
    </lineage>
</organism>
<dbReference type="Proteomes" id="UP000660262">
    <property type="component" value="Unassembled WGS sequence"/>
</dbReference>
<evidence type="ECO:0000313" key="2">
    <source>
        <dbReference type="Proteomes" id="UP000660262"/>
    </source>
</evidence>
<protein>
    <submittedName>
        <fullName evidence="1">Uncharacterized protein</fullName>
    </submittedName>
</protein>
<sequence length="150" mass="16959">MDDFAMFEDVQRKLTTAGGQAVWHSKHARIREEGLTAKLMTSWTLLGYGHEHVMELNMSHNKRLDVLIYDSVPVEAKKAGNISTLKASLEKLRMFSHVVVVVYASEVDDLDQVMSEARRQISEEILARTNTPGCTELTCQALLLYMSNFV</sequence>
<comment type="caution">
    <text evidence="1">The sequence shown here is derived from an EMBL/GenBank/DDBJ whole genome shotgun (WGS) entry which is preliminary data.</text>
</comment>
<dbReference type="EMBL" id="BNJQ01000010">
    <property type="protein sequence ID" value="GHP05641.1"/>
    <property type="molecule type" value="Genomic_DNA"/>
</dbReference>
<dbReference type="AlphaFoldDB" id="A0A830HJ94"/>